<dbReference type="SMART" id="SM00419">
    <property type="entry name" value="HTH_CRP"/>
    <property type="match status" value="1"/>
</dbReference>
<feature type="domain" description="Cyclic nucleotide-binding" evidence="4">
    <location>
        <begin position="14"/>
        <end position="100"/>
    </location>
</feature>
<dbReference type="KEGG" id="aon:DEH84_16655"/>
<gene>
    <name evidence="6" type="ORF">DEH84_16655</name>
</gene>
<dbReference type="PROSITE" id="PS51063">
    <property type="entry name" value="HTH_CRP_2"/>
    <property type="match status" value="1"/>
</dbReference>
<evidence type="ECO:0000313" key="7">
    <source>
        <dbReference type="Proteomes" id="UP000244892"/>
    </source>
</evidence>
<dbReference type="SUPFAM" id="SSF46785">
    <property type="entry name" value="Winged helix' DNA-binding domain"/>
    <property type="match status" value="1"/>
</dbReference>
<dbReference type="InterPro" id="IPR014710">
    <property type="entry name" value="RmlC-like_jellyroll"/>
</dbReference>
<protein>
    <submittedName>
        <fullName evidence="6">Crp/Fnr family transcriptional regulator</fullName>
    </submittedName>
</protein>
<dbReference type="GO" id="GO:0003677">
    <property type="term" value="F:DNA binding"/>
    <property type="evidence" value="ECO:0007669"/>
    <property type="project" value="UniProtKB-KW"/>
</dbReference>
<dbReference type="InterPro" id="IPR018490">
    <property type="entry name" value="cNMP-bd_dom_sf"/>
</dbReference>
<keyword evidence="7" id="KW-1185">Reference proteome</keyword>
<name>A0A2U8FVG8_9BURK</name>
<dbReference type="InterPro" id="IPR036390">
    <property type="entry name" value="WH_DNA-bd_sf"/>
</dbReference>
<organism evidence="6 7">
    <name type="scientific">Aquabacterium olei</name>
    <dbReference type="NCBI Taxonomy" id="1296669"/>
    <lineage>
        <taxon>Bacteria</taxon>
        <taxon>Pseudomonadati</taxon>
        <taxon>Pseudomonadota</taxon>
        <taxon>Betaproteobacteria</taxon>
        <taxon>Burkholderiales</taxon>
        <taxon>Aquabacterium</taxon>
    </lineage>
</organism>
<dbReference type="PRINTS" id="PR00034">
    <property type="entry name" value="HTHCRP"/>
</dbReference>
<dbReference type="CDD" id="cd00038">
    <property type="entry name" value="CAP_ED"/>
    <property type="match status" value="1"/>
</dbReference>
<evidence type="ECO:0000256" key="3">
    <source>
        <dbReference type="ARBA" id="ARBA00023163"/>
    </source>
</evidence>
<dbReference type="GO" id="GO:0003700">
    <property type="term" value="F:DNA-binding transcription factor activity"/>
    <property type="evidence" value="ECO:0007669"/>
    <property type="project" value="TreeGrafter"/>
</dbReference>
<dbReference type="Pfam" id="PF13545">
    <property type="entry name" value="HTH_Crp_2"/>
    <property type="match status" value="1"/>
</dbReference>
<proteinExistence type="predicted"/>
<dbReference type="InterPro" id="IPR050397">
    <property type="entry name" value="Env_Response_Regulators"/>
</dbReference>
<evidence type="ECO:0000259" key="5">
    <source>
        <dbReference type="PROSITE" id="PS51063"/>
    </source>
</evidence>
<dbReference type="AlphaFoldDB" id="A0A2U8FVG8"/>
<sequence>MPACAACPTRGTCLFTGLGEGPLADGARASVTSRALRLAEQVEREGQPGLRVHVVRQGTVKLQHQHPNGHVRIVRLLGPGHVFGLEALLHEPYSHDAAAVGQVTVCSAPSAALLTWADHDPQAYANLMRHWKANVDQADFVIDSLSTGTARERVWRLLHHLARHQPGGAFVAPSRADMGALLGLTTETASRTMAAFAREGVLTERRGLMYLTPGRGHADAA</sequence>
<reference evidence="6 7" key="1">
    <citation type="submission" date="2018-05" db="EMBL/GenBank/DDBJ databases">
        <title>complete genome sequence of Aquabacterium olei NBRC 110486.</title>
        <authorList>
            <person name="Tang B."/>
            <person name="Chang J."/>
            <person name="Zhang L."/>
            <person name="Yang H."/>
        </authorList>
    </citation>
    <scope>NUCLEOTIDE SEQUENCE [LARGE SCALE GENOMIC DNA]</scope>
    <source>
        <strain evidence="6 7">NBRC 110486</strain>
    </source>
</reference>
<keyword evidence="1" id="KW-0805">Transcription regulation</keyword>
<evidence type="ECO:0000259" key="4">
    <source>
        <dbReference type="PROSITE" id="PS50042"/>
    </source>
</evidence>
<dbReference type="GO" id="GO:0005829">
    <property type="term" value="C:cytosol"/>
    <property type="evidence" value="ECO:0007669"/>
    <property type="project" value="TreeGrafter"/>
</dbReference>
<dbReference type="Pfam" id="PF00027">
    <property type="entry name" value="cNMP_binding"/>
    <property type="match status" value="1"/>
</dbReference>
<accession>A0A2U8FVG8</accession>
<dbReference type="InterPro" id="IPR000595">
    <property type="entry name" value="cNMP-bd_dom"/>
</dbReference>
<keyword evidence="2" id="KW-0238">DNA-binding</keyword>
<dbReference type="PROSITE" id="PS50042">
    <property type="entry name" value="CNMP_BINDING_3"/>
    <property type="match status" value="1"/>
</dbReference>
<evidence type="ECO:0000313" key="6">
    <source>
        <dbReference type="EMBL" id="AWI54867.1"/>
    </source>
</evidence>
<evidence type="ECO:0000256" key="2">
    <source>
        <dbReference type="ARBA" id="ARBA00023125"/>
    </source>
</evidence>
<dbReference type="Proteomes" id="UP000244892">
    <property type="component" value="Chromosome"/>
</dbReference>
<keyword evidence="3" id="KW-0804">Transcription</keyword>
<dbReference type="Gene3D" id="2.60.120.10">
    <property type="entry name" value="Jelly Rolls"/>
    <property type="match status" value="1"/>
</dbReference>
<dbReference type="InterPro" id="IPR012318">
    <property type="entry name" value="HTH_CRP"/>
</dbReference>
<dbReference type="SUPFAM" id="SSF51206">
    <property type="entry name" value="cAMP-binding domain-like"/>
    <property type="match status" value="1"/>
</dbReference>
<evidence type="ECO:0000256" key="1">
    <source>
        <dbReference type="ARBA" id="ARBA00023015"/>
    </source>
</evidence>
<dbReference type="Gene3D" id="1.10.10.10">
    <property type="entry name" value="Winged helix-like DNA-binding domain superfamily/Winged helix DNA-binding domain"/>
    <property type="match status" value="1"/>
</dbReference>
<dbReference type="EMBL" id="CP029210">
    <property type="protein sequence ID" value="AWI54867.1"/>
    <property type="molecule type" value="Genomic_DNA"/>
</dbReference>
<dbReference type="SMART" id="SM00100">
    <property type="entry name" value="cNMP"/>
    <property type="match status" value="1"/>
</dbReference>
<feature type="domain" description="HTH crp-type" evidence="5">
    <location>
        <begin position="148"/>
        <end position="214"/>
    </location>
</feature>
<dbReference type="InterPro" id="IPR036388">
    <property type="entry name" value="WH-like_DNA-bd_sf"/>
</dbReference>
<dbReference type="PANTHER" id="PTHR24567">
    <property type="entry name" value="CRP FAMILY TRANSCRIPTIONAL REGULATORY PROTEIN"/>
    <property type="match status" value="1"/>
</dbReference>
<dbReference type="PANTHER" id="PTHR24567:SF28">
    <property type="entry name" value="LISTERIOLYSIN REGULATORY PROTEIN"/>
    <property type="match status" value="1"/>
</dbReference>